<accession>K1XZR0</accession>
<comment type="caution">
    <text evidence="2">The sequence shown here is derived from an EMBL/GenBank/DDBJ whole genome shotgun (WGS) entry which is preliminary data.</text>
</comment>
<sequence>MGNTTPVVKEGNMFSSLFNPLWQPGSRITTVLSALPAGLLVGIIWYGWHRPFELGMVVLTTIVALIVAVVIFSNKRIMIVAAVAAGFTAVFVAAGFTADVVIFGNTNNAPVDAILGVIIGIVAGVYAEKLWEKNKEYYLPLFLVLAIISSWLIFSNLPTTGDSHLEWFSRENGKLSGKFVFIPLFFNTAEGKYFVVKKITPREIPAKISVSSEKSGWKTEEKFDGNLRVEFQPQNYGVYRVILEHGNYNVIHVEATSKVAALKAVEDEIRYQLNLKPEGYKIIVDGIWN</sequence>
<feature type="transmembrane region" description="Helical" evidence="1">
    <location>
        <begin position="138"/>
        <end position="155"/>
    </location>
</feature>
<feature type="transmembrane region" description="Helical" evidence="1">
    <location>
        <begin position="79"/>
        <end position="103"/>
    </location>
</feature>
<feature type="transmembrane region" description="Helical" evidence="1">
    <location>
        <begin position="54"/>
        <end position="72"/>
    </location>
</feature>
<keyword evidence="1" id="KW-0812">Transmembrane</keyword>
<proteinExistence type="predicted"/>
<keyword evidence="1" id="KW-1133">Transmembrane helix</keyword>
<evidence type="ECO:0000256" key="1">
    <source>
        <dbReference type="SAM" id="Phobius"/>
    </source>
</evidence>
<feature type="transmembrane region" description="Helical" evidence="1">
    <location>
        <begin position="175"/>
        <end position="195"/>
    </location>
</feature>
<organism evidence="2">
    <name type="scientific">uncultured bacterium</name>
    <name type="common">gcode 4</name>
    <dbReference type="NCBI Taxonomy" id="1234023"/>
    <lineage>
        <taxon>Bacteria</taxon>
        <taxon>environmental samples</taxon>
    </lineage>
</organism>
<keyword evidence="1" id="KW-0472">Membrane</keyword>
<reference evidence="2" key="1">
    <citation type="journal article" date="2012" name="Science">
        <title>Fermentation, hydrogen, and sulfur metabolism in multiple uncultivated bacterial phyla.</title>
        <authorList>
            <person name="Wrighton K.C."/>
            <person name="Thomas B.C."/>
            <person name="Sharon I."/>
            <person name="Miller C.S."/>
            <person name="Castelle C.J."/>
            <person name="VerBerkmoes N.C."/>
            <person name="Wilkins M.J."/>
            <person name="Hettich R.L."/>
            <person name="Lipton M.S."/>
            <person name="Williams K.H."/>
            <person name="Long P.E."/>
            <person name="Banfield J.F."/>
        </authorList>
    </citation>
    <scope>NUCLEOTIDE SEQUENCE [LARGE SCALE GENOMIC DNA]</scope>
</reference>
<feature type="transmembrane region" description="Helical" evidence="1">
    <location>
        <begin position="109"/>
        <end position="126"/>
    </location>
</feature>
<name>K1XZR0_9BACT</name>
<dbReference type="AlphaFoldDB" id="K1XZR0"/>
<gene>
    <name evidence="2" type="ORF">ACD_78C00057G0003</name>
</gene>
<feature type="transmembrane region" description="Helical" evidence="1">
    <location>
        <begin position="28"/>
        <end position="48"/>
    </location>
</feature>
<protein>
    <submittedName>
        <fullName evidence="2">Uncharacterized protein</fullName>
    </submittedName>
</protein>
<dbReference type="EMBL" id="AMFJ01034057">
    <property type="protein sequence ID" value="EKD30451.1"/>
    <property type="molecule type" value="Genomic_DNA"/>
</dbReference>
<evidence type="ECO:0000313" key="2">
    <source>
        <dbReference type="EMBL" id="EKD30451.1"/>
    </source>
</evidence>